<keyword evidence="2" id="KW-0436">Ligase</keyword>
<dbReference type="SUPFAM" id="SSF56059">
    <property type="entry name" value="Glutathione synthetase ATP-binding domain-like"/>
    <property type="match status" value="1"/>
</dbReference>
<reference evidence="3" key="1">
    <citation type="journal article" date="2019" name="Int. J. Syst. Evol. Microbiol.">
        <title>The Global Catalogue of Microorganisms (GCM) 10K type strain sequencing project: providing services to taxonomists for standard genome sequencing and annotation.</title>
        <authorList>
            <consortium name="The Broad Institute Genomics Platform"/>
            <consortium name="The Broad Institute Genome Sequencing Center for Infectious Disease"/>
            <person name="Wu L."/>
            <person name="Ma J."/>
        </authorList>
    </citation>
    <scope>NUCLEOTIDE SEQUENCE [LARGE SCALE GENOMIC DNA]</scope>
    <source>
        <strain evidence="3">CCUG 49018</strain>
    </source>
</reference>
<sequence length="704" mass="71093">MTDLSFFHTPGSVAVIGASDNPDKIGGRPIEYMTTLGYRGALYPVNPSRPMIQGLPAFGSVDSLPEVPEVAVVAVPGQAAVDAVETCARLGVRGCVVMSSGFGETPDPDGRRCQEEMLRAARRTGMRIVGPNTQGLASFGSGAVLGFSTMFTELPPADGPVAVVSQSGAMCSVPYGVLRRRGVGVRYAHATGNDADVSAAELAAAVVADPAVRLLVLYLEDIRHPAAVEELADVATSRGVPVVALAGGRSAGGRRAAASHTGALANETRVVDAFFERLGIWRARHSADLTAAVDLYLQGAAQPRSPAAGEQGLAIVSNSGAICVLAADAAADHDLDLATFTTHSRERLGAALPAFAATANPVDVTAALMTDSSLFGKVLPVIGADPGVDACVVGIPVAGRGYDVATIAADVRAFAQDSGVPVAVAIAQPDVGAVFRDAGLAVFDDEGAAVAALAQVRRHGEIAAAAPGRGRLSTRRPGASVHTLDEADSLAALAALGLATVAATRCADADAAVAAFDALGGVPVVVKGCTAAITHKSDLGLVRLGLTDAEEVARAARDVVDIMARNGVAEGAVLVAPMVRGALEVMVGAHLDPSFGPVVVLGAGGTGVEAVPDVRVLLPPFTAADARAAVASLRMAPLLGPVRGDAAADVDAWVDMAVRLGREMVRPGSRIASVDANPVMLHRGVGAGAVAVDALVLVDGGAEL</sequence>
<dbReference type="InterPro" id="IPR032875">
    <property type="entry name" value="Succ_CoA_lig_flav_dom"/>
</dbReference>
<dbReference type="Pfam" id="PF13607">
    <property type="entry name" value="Succ_CoA_lig"/>
    <property type="match status" value="1"/>
</dbReference>
<evidence type="ECO:0000313" key="2">
    <source>
        <dbReference type="EMBL" id="MFD1236680.1"/>
    </source>
</evidence>
<dbReference type="InterPro" id="IPR003781">
    <property type="entry name" value="CoA-bd"/>
</dbReference>
<dbReference type="Proteomes" id="UP001597182">
    <property type="component" value="Unassembled WGS sequence"/>
</dbReference>
<dbReference type="Pfam" id="PF13549">
    <property type="entry name" value="ATP-grasp_5"/>
    <property type="match status" value="1"/>
</dbReference>
<dbReference type="Gene3D" id="3.30.1490.20">
    <property type="entry name" value="ATP-grasp fold, A domain"/>
    <property type="match status" value="1"/>
</dbReference>
<feature type="domain" description="CoA-binding" evidence="1">
    <location>
        <begin position="6"/>
        <end position="102"/>
    </location>
</feature>
<dbReference type="InterPro" id="IPR016102">
    <property type="entry name" value="Succinyl-CoA_synth-like"/>
</dbReference>
<dbReference type="SMART" id="SM00881">
    <property type="entry name" value="CoA_binding"/>
    <property type="match status" value="1"/>
</dbReference>
<dbReference type="PANTHER" id="PTHR42793:SF4">
    <property type="entry name" value="BLL6376 PROTEIN"/>
    <property type="match status" value="1"/>
</dbReference>
<dbReference type="GO" id="GO:0016874">
    <property type="term" value="F:ligase activity"/>
    <property type="evidence" value="ECO:0007669"/>
    <property type="project" value="UniProtKB-KW"/>
</dbReference>
<proteinExistence type="predicted"/>
<dbReference type="Gene3D" id="3.30.470.20">
    <property type="entry name" value="ATP-grasp fold, B domain"/>
    <property type="match status" value="1"/>
</dbReference>
<dbReference type="Gene3D" id="3.40.50.261">
    <property type="entry name" value="Succinyl-CoA synthetase domains"/>
    <property type="match status" value="2"/>
</dbReference>
<dbReference type="PANTHER" id="PTHR42793">
    <property type="entry name" value="COA BINDING DOMAIN CONTAINING PROTEIN"/>
    <property type="match status" value="1"/>
</dbReference>
<protein>
    <submittedName>
        <fullName evidence="2">Acetate--CoA ligase family protein</fullName>
    </submittedName>
</protein>
<dbReference type="SUPFAM" id="SSF51735">
    <property type="entry name" value="NAD(P)-binding Rossmann-fold domains"/>
    <property type="match status" value="1"/>
</dbReference>
<accession>A0ABW3VPF8</accession>
<evidence type="ECO:0000259" key="1">
    <source>
        <dbReference type="SMART" id="SM00881"/>
    </source>
</evidence>
<dbReference type="Gene3D" id="3.40.50.720">
    <property type="entry name" value="NAD(P)-binding Rossmann-like Domain"/>
    <property type="match status" value="1"/>
</dbReference>
<dbReference type="EMBL" id="JBHTMB010000240">
    <property type="protein sequence ID" value="MFD1236680.1"/>
    <property type="molecule type" value="Genomic_DNA"/>
</dbReference>
<dbReference type="RefSeq" id="WP_013674377.1">
    <property type="nucleotide sequence ID" value="NZ_BAABKS010000090.1"/>
</dbReference>
<evidence type="ECO:0000313" key="3">
    <source>
        <dbReference type="Proteomes" id="UP001597182"/>
    </source>
</evidence>
<dbReference type="Pfam" id="PF13380">
    <property type="entry name" value="CoA_binding_2"/>
    <property type="match status" value="1"/>
</dbReference>
<dbReference type="SUPFAM" id="SSF52210">
    <property type="entry name" value="Succinyl-CoA synthetase domains"/>
    <property type="match status" value="2"/>
</dbReference>
<dbReference type="InterPro" id="IPR013815">
    <property type="entry name" value="ATP_grasp_subdomain_1"/>
</dbReference>
<comment type="caution">
    <text evidence="2">The sequence shown here is derived from an EMBL/GenBank/DDBJ whole genome shotgun (WGS) entry which is preliminary data.</text>
</comment>
<dbReference type="InterPro" id="IPR036291">
    <property type="entry name" value="NAD(P)-bd_dom_sf"/>
</dbReference>
<name>A0ABW3VPF8_9PSEU</name>
<gene>
    <name evidence="2" type="ORF">ACFQ34_25625</name>
</gene>
<organism evidence="2 3">
    <name type="scientific">Pseudonocardia benzenivorans</name>
    <dbReference type="NCBI Taxonomy" id="228005"/>
    <lineage>
        <taxon>Bacteria</taxon>
        <taxon>Bacillati</taxon>
        <taxon>Actinomycetota</taxon>
        <taxon>Actinomycetes</taxon>
        <taxon>Pseudonocardiales</taxon>
        <taxon>Pseudonocardiaceae</taxon>
        <taxon>Pseudonocardia</taxon>
    </lineage>
</organism>
<keyword evidence="3" id="KW-1185">Reference proteome</keyword>